<reference evidence="2 3" key="1">
    <citation type="submission" date="2018-12" db="EMBL/GenBank/DDBJ databases">
        <title>Complete Genome Sequence of the Corallopyronin A producing Myxobacterium Corallococcus coralloides B035.</title>
        <authorList>
            <person name="Bouhired S.M."/>
            <person name="Rupp O."/>
            <person name="Blom J."/>
            <person name="Schaeberle T.F."/>
            <person name="Kehraus S."/>
            <person name="Schiefer A."/>
            <person name="Pfarr K."/>
            <person name="Goesmann A."/>
            <person name="Hoerauf A."/>
            <person name="Koenig G.M."/>
        </authorList>
    </citation>
    <scope>NUCLEOTIDE SEQUENCE [LARGE SCALE GENOMIC DNA]</scope>
    <source>
        <strain evidence="2 3">B035</strain>
    </source>
</reference>
<organism evidence="2 3">
    <name type="scientific">Corallococcus coralloides</name>
    <name type="common">Myxococcus coralloides</name>
    <dbReference type="NCBI Taxonomy" id="184914"/>
    <lineage>
        <taxon>Bacteria</taxon>
        <taxon>Pseudomonadati</taxon>
        <taxon>Myxococcota</taxon>
        <taxon>Myxococcia</taxon>
        <taxon>Myxococcales</taxon>
        <taxon>Cystobacterineae</taxon>
        <taxon>Myxococcaceae</taxon>
        <taxon>Corallococcus</taxon>
    </lineage>
</organism>
<sequence>MIRCVPGSEPEDFDSRVRTPGRGWLRRNPESPIRPPAYWRRCNAQLAEAFFERCAYTAMYLGAPGTVDHFISIDEDRRLAYEWTNFRYSAGWLNSRKQALVSARLMDPFEIEDGWFALLLPSLQLQVTERCPPRLRERAVETLRLLGLDHDERVIRYRRQWLEEYERRRVTLDYLEDKAPLVARAVREWESREGRQWSAGSNQLDLARAEASPAPRKRAARSGVRKKKS</sequence>
<evidence type="ECO:0000313" key="2">
    <source>
        <dbReference type="EMBL" id="QAT88871.1"/>
    </source>
</evidence>
<accession>A0A410S472</accession>
<evidence type="ECO:0000313" key="3">
    <source>
        <dbReference type="Proteomes" id="UP000288758"/>
    </source>
</evidence>
<feature type="region of interest" description="Disordered" evidence="1">
    <location>
        <begin position="192"/>
        <end position="229"/>
    </location>
</feature>
<dbReference type="AlphaFoldDB" id="A0A410S472"/>
<evidence type="ECO:0000256" key="1">
    <source>
        <dbReference type="SAM" id="MobiDB-lite"/>
    </source>
</evidence>
<feature type="compositionally biased region" description="Basic residues" evidence="1">
    <location>
        <begin position="215"/>
        <end position="229"/>
    </location>
</feature>
<dbReference type="Proteomes" id="UP000288758">
    <property type="component" value="Chromosome"/>
</dbReference>
<dbReference type="EMBL" id="CP034669">
    <property type="protein sequence ID" value="QAT88871.1"/>
    <property type="molecule type" value="Genomic_DNA"/>
</dbReference>
<evidence type="ECO:0008006" key="4">
    <source>
        <dbReference type="Google" id="ProtNLM"/>
    </source>
</evidence>
<proteinExistence type="predicted"/>
<name>A0A410S472_CORCK</name>
<protein>
    <recommendedName>
        <fullName evidence="4">HNH nuclease domain-containing protein</fullName>
    </recommendedName>
</protein>
<gene>
    <name evidence="2" type="ORF">EJ065_7347</name>
</gene>